<evidence type="ECO:0000313" key="1">
    <source>
        <dbReference type="EMBL" id="MCC3299416.1"/>
    </source>
</evidence>
<gene>
    <name evidence="1" type="ORF">LJ757_16610</name>
</gene>
<name>A0A9X1MGY8_9MICC</name>
<dbReference type="Gene3D" id="1.25.10.10">
    <property type="entry name" value="Leucine-rich Repeat Variant"/>
    <property type="match status" value="1"/>
</dbReference>
<protein>
    <submittedName>
        <fullName evidence="1">Uncharacterized protein</fullName>
    </submittedName>
</protein>
<dbReference type="InterPro" id="IPR011989">
    <property type="entry name" value="ARM-like"/>
</dbReference>
<sequence length="440" mass="47202">MYVRICSAADIRTTADPAWIQSVLRSGSTEDRRDLTRNEHLSPQDFDVLARDPDDDVREAVAGRRAIPAATLSLLAADPSERVRAQAIGNRTADPQAFAAAVLGGKFSSRAISTLCDSLHAASDTAVFEYLWSKKKSERGHLLRKLHTAATEGFPLDPRIPAFVAAEIQDQANGVREVYAMIPEICDPAALDRMKDDTHRPVINAIAGNPKAWVSTHEYLAGKHKTPAVRISIAKATTDAALLGRIHAGTKSAQIHAAVEANPAFTTARTVSPIVPFAAGGAFLIDEEGACFESVEALEAAGMAGDNTILADFDGMDCEAFTEDNAQAVRALIEKHGLAGCLKVVIDEDLGYYTLLGTAPGSQTHCYLNLDDETNAAFDADTPGTFILELLQYLASVGGPGDGSTDLLHSVYKNGHIIWGIEDVNHTPFTWKDVELLLNS</sequence>
<organism evidence="1 2">
    <name type="scientific">Arthrobacter caoxuetaonis</name>
    <dbReference type="NCBI Taxonomy" id="2886935"/>
    <lineage>
        <taxon>Bacteria</taxon>
        <taxon>Bacillati</taxon>
        <taxon>Actinomycetota</taxon>
        <taxon>Actinomycetes</taxon>
        <taxon>Micrococcales</taxon>
        <taxon>Micrococcaceae</taxon>
        <taxon>Arthrobacter</taxon>
    </lineage>
</organism>
<keyword evidence="2" id="KW-1185">Reference proteome</keyword>
<comment type="caution">
    <text evidence="1">The sequence shown here is derived from an EMBL/GenBank/DDBJ whole genome shotgun (WGS) entry which is preliminary data.</text>
</comment>
<dbReference type="RefSeq" id="WP_227897403.1">
    <property type="nucleotide sequence ID" value="NZ_CP099467.1"/>
</dbReference>
<accession>A0A9X1MGY8</accession>
<dbReference type="Proteomes" id="UP001139158">
    <property type="component" value="Unassembled WGS sequence"/>
</dbReference>
<proteinExistence type="predicted"/>
<dbReference type="AlphaFoldDB" id="A0A9X1MGY8"/>
<reference evidence="1" key="1">
    <citation type="submission" date="2021-10" db="EMBL/GenBank/DDBJ databases">
        <title>Novel species in genus Arthrobacter.</title>
        <authorList>
            <person name="Liu Y."/>
        </authorList>
    </citation>
    <scope>NUCLEOTIDE SEQUENCE</scope>
    <source>
        <strain evidence="1">Zg-Y453</strain>
    </source>
</reference>
<dbReference type="EMBL" id="JAJFZV010000018">
    <property type="protein sequence ID" value="MCC3299416.1"/>
    <property type="molecule type" value="Genomic_DNA"/>
</dbReference>
<evidence type="ECO:0000313" key="2">
    <source>
        <dbReference type="Proteomes" id="UP001139158"/>
    </source>
</evidence>